<accession>A0A1I6MXA2</accession>
<dbReference type="RefSeq" id="WP_090209184.1">
    <property type="nucleotide sequence ID" value="NZ_FOZM01000002.1"/>
</dbReference>
<evidence type="ECO:0000256" key="1">
    <source>
        <dbReference type="SAM" id="SignalP"/>
    </source>
</evidence>
<dbReference type="OrthoDB" id="7874348at2"/>
<name>A0A1I6MXA2_9RHOB</name>
<dbReference type="Proteomes" id="UP000198926">
    <property type="component" value="Unassembled WGS sequence"/>
</dbReference>
<feature type="chain" id="PRO_5011539079" description="Dihydrodipicolinate reductase" evidence="1">
    <location>
        <begin position="20"/>
        <end position="120"/>
    </location>
</feature>
<sequence>MKHAVLTTLLALTPLPALADGFAPVRDEQTFVSLVQDRELRIFLYGLRLRVLENGAIEGSAVGSPVTGTWSWQNGYFCREMAWGDEPIPYNCQLVEVEGGDRMRFTVDQGAGDSATFRLQ</sequence>
<dbReference type="STRING" id="1123755.SAMN05444714_2595"/>
<organism evidence="2 3">
    <name type="scientific">Yoonia litorea</name>
    <dbReference type="NCBI Taxonomy" id="1123755"/>
    <lineage>
        <taxon>Bacteria</taxon>
        <taxon>Pseudomonadati</taxon>
        <taxon>Pseudomonadota</taxon>
        <taxon>Alphaproteobacteria</taxon>
        <taxon>Rhodobacterales</taxon>
        <taxon>Paracoccaceae</taxon>
        <taxon>Yoonia</taxon>
    </lineage>
</organism>
<keyword evidence="3" id="KW-1185">Reference proteome</keyword>
<proteinExistence type="predicted"/>
<keyword evidence="1" id="KW-0732">Signal</keyword>
<gene>
    <name evidence="2" type="ORF">SAMN05444714_2595</name>
</gene>
<dbReference type="EMBL" id="FOZM01000002">
    <property type="protein sequence ID" value="SFS20343.1"/>
    <property type="molecule type" value="Genomic_DNA"/>
</dbReference>
<evidence type="ECO:0000313" key="3">
    <source>
        <dbReference type="Proteomes" id="UP000198926"/>
    </source>
</evidence>
<evidence type="ECO:0000313" key="2">
    <source>
        <dbReference type="EMBL" id="SFS20343.1"/>
    </source>
</evidence>
<dbReference type="AlphaFoldDB" id="A0A1I6MXA2"/>
<reference evidence="2 3" key="1">
    <citation type="submission" date="2016-10" db="EMBL/GenBank/DDBJ databases">
        <authorList>
            <person name="de Groot N.N."/>
        </authorList>
    </citation>
    <scope>NUCLEOTIDE SEQUENCE [LARGE SCALE GENOMIC DNA]</scope>
    <source>
        <strain evidence="2 3">DSM 29433</strain>
    </source>
</reference>
<evidence type="ECO:0008006" key="4">
    <source>
        <dbReference type="Google" id="ProtNLM"/>
    </source>
</evidence>
<protein>
    <recommendedName>
        <fullName evidence="4">Dihydrodipicolinate reductase</fullName>
    </recommendedName>
</protein>
<feature type="signal peptide" evidence="1">
    <location>
        <begin position="1"/>
        <end position="19"/>
    </location>
</feature>